<dbReference type="InterPro" id="IPR011701">
    <property type="entry name" value="MFS"/>
</dbReference>
<proteinExistence type="predicted"/>
<keyword evidence="3" id="KW-1003">Cell membrane</keyword>
<dbReference type="CDD" id="cd17504">
    <property type="entry name" value="MFS_MMR_MDR_like"/>
    <property type="match status" value="1"/>
</dbReference>
<feature type="transmembrane region" description="Helical" evidence="8">
    <location>
        <begin position="454"/>
        <end position="477"/>
    </location>
</feature>
<evidence type="ECO:0000256" key="4">
    <source>
        <dbReference type="ARBA" id="ARBA00022692"/>
    </source>
</evidence>
<keyword evidence="6 8" id="KW-0472">Membrane</keyword>
<feature type="transmembrane region" description="Helical" evidence="8">
    <location>
        <begin position="134"/>
        <end position="151"/>
    </location>
</feature>
<keyword evidence="4 8" id="KW-0812">Transmembrane</keyword>
<feature type="transmembrane region" description="Helical" evidence="8">
    <location>
        <begin position="101"/>
        <end position="122"/>
    </location>
</feature>
<sequence>MRRNGGDGRRARERGDEGERRVPRPRRPGAGRGRAAHAEVHADAGRGRTARADVERGTAREDGRTALPALLAFLGVVAYSLSMAVLTPAMPLVQRDLHTSAAGAAWGLTAMMLSAAVSTPVVGRLGDLYGPRRVLLVVLVVATAGTVLAAVSPSLGVLLAGRALAGVGGGVFPLAYTVIRNVLPPARTASAVGLMSSMLGLGGALSWCVAGPVIDLLGWRWLLWMPVFGLVPGLLLAWRLVPRVPGRPGAGVDWWGAGLFSAWMVAALTALTQGMAWGWTSPGVLGLAGAALVLAAVWWAVERRVPEPLVDPRLMRVRGVWTANAASLLAGYGLMAGGVLFPLLVQAPRPTGFGGSATAAAMLQLPASVGMTLAGIAAGRLHHRVGSRAVLVAGAVLTGAGYAFVALVHGAMWELYVGGTARGIGLGLAYAAVANLVVAAVEPAQTGVATGVNTLLRTVGGSLGTQVSAVILTASAVRGHPAGTGYTTGFAVTAATMAGVLALALAAPPRRAARPSDASSAPPRRAARP</sequence>
<feature type="transmembrane region" description="Helical" evidence="8">
    <location>
        <begin position="283"/>
        <end position="301"/>
    </location>
</feature>
<evidence type="ECO:0000313" key="10">
    <source>
        <dbReference type="EMBL" id="RFU38774.1"/>
    </source>
</evidence>
<dbReference type="Proteomes" id="UP000261811">
    <property type="component" value="Unassembled WGS sequence"/>
</dbReference>
<dbReference type="PANTHER" id="PTHR42718:SF46">
    <property type="entry name" value="BLR6921 PROTEIN"/>
    <property type="match status" value="1"/>
</dbReference>
<feature type="transmembrane region" description="Helical" evidence="8">
    <location>
        <begin position="191"/>
        <end position="214"/>
    </location>
</feature>
<feature type="transmembrane region" description="Helical" evidence="8">
    <location>
        <begin position="220"/>
        <end position="240"/>
    </location>
</feature>
<name>A0A372JFZ0_9ACTN</name>
<feature type="compositionally biased region" description="Basic and acidic residues" evidence="7">
    <location>
        <begin position="36"/>
        <end position="59"/>
    </location>
</feature>
<feature type="domain" description="Major facilitator superfamily (MFS) profile" evidence="9">
    <location>
        <begin position="68"/>
        <end position="511"/>
    </location>
</feature>
<dbReference type="OrthoDB" id="4484751at2"/>
<feature type="transmembrane region" description="Helical" evidence="8">
    <location>
        <begin position="321"/>
        <end position="345"/>
    </location>
</feature>
<feature type="transmembrane region" description="Helical" evidence="8">
    <location>
        <begin position="489"/>
        <end position="507"/>
    </location>
</feature>
<feature type="transmembrane region" description="Helical" evidence="8">
    <location>
        <begin position="157"/>
        <end position="179"/>
    </location>
</feature>
<feature type="transmembrane region" description="Helical" evidence="8">
    <location>
        <begin position="357"/>
        <end position="378"/>
    </location>
</feature>
<evidence type="ECO:0000256" key="2">
    <source>
        <dbReference type="ARBA" id="ARBA00022448"/>
    </source>
</evidence>
<keyword evidence="11" id="KW-1185">Reference proteome</keyword>
<comment type="caution">
    <text evidence="10">The sequence shown here is derived from an EMBL/GenBank/DDBJ whole genome shotgun (WGS) entry which is preliminary data.</text>
</comment>
<feature type="non-terminal residue" evidence="10">
    <location>
        <position position="529"/>
    </location>
</feature>
<feature type="transmembrane region" description="Helical" evidence="8">
    <location>
        <begin position="66"/>
        <end position="89"/>
    </location>
</feature>
<evidence type="ECO:0000256" key="3">
    <source>
        <dbReference type="ARBA" id="ARBA00022475"/>
    </source>
</evidence>
<dbReference type="PANTHER" id="PTHR42718">
    <property type="entry name" value="MAJOR FACILITATOR SUPERFAMILY MULTIDRUG TRANSPORTER MFSC"/>
    <property type="match status" value="1"/>
</dbReference>
<dbReference type="AlphaFoldDB" id="A0A372JFZ0"/>
<evidence type="ECO:0000256" key="8">
    <source>
        <dbReference type="SAM" id="Phobius"/>
    </source>
</evidence>
<protein>
    <submittedName>
        <fullName evidence="10">MFS transporter</fullName>
    </submittedName>
</protein>
<feature type="transmembrane region" description="Helical" evidence="8">
    <location>
        <begin position="252"/>
        <end position="271"/>
    </location>
</feature>
<feature type="transmembrane region" description="Helical" evidence="8">
    <location>
        <begin position="390"/>
        <end position="412"/>
    </location>
</feature>
<dbReference type="GO" id="GO:0022857">
    <property type="term" value="F:transmembrane transporter activity"/>
    <property type="evidence" value="ECO:0007669"/>
    <property type="project" value="InterPro"/>
</dbReference>
<dbReference type="InterPro" id="IPR020846">
    <property type="entry name" value="MFS_dom"/>
</dbReference>
<keyword evidence="2" id="KW-0813">Transport</keyword>
<dbReference type="Pfam" id="PF07690">
    <property type="entry name" value="MFS_1"/>
    <property type="match status" value="1"/>
</dbReference>
<dbReference type="PROSITE" id="PS50850">
    <property type="entry name" value="MFS"/>
    <property type="match status" value="1"/>
</dbReference>
<comment type="subcellular location">
    <subcellularLocation>
        <location evidence="1">Cell membrane</location>
        <topology evidence="1">Multi-pass membrane protein</topology>
    </subcellularLocation>
</comment>
<keyword evidence="5 8" id="KW-1133">Transmembrane helix</keyword>
<dbReference type="GO" id="GO:0005886">
    <property type="term" value="C:plasma membrane"/>
    <property type="evidence" value="ECO:0007669"/>
    <property type="project" value="UniProtKB-SubCell"/>
</dbReference>
<feature type="transmembrane region" description="Helical" evidence="8">
    <location>
        <begin position="424"/>
        <end position="442"/>
    </location>
</feature>
<evidence type="ECO:0000259" key="9">
    <source>
        <dbReference type="PROSITE" id="PS50850"/>
    </source>
</evidence>
<dbReference type="Gene3D" id="1.20.1250.20">
    <property type="entry name" value="MFS general substrate transporter like domains"/>
    <property type="match status" value="2"/>
</dbReference>
<dbReference type="SUPFAM" id="SSF103473">
    <property type="entry name" value="MFS general substrate transporter"/>
    <property type="match status" value="2"/>
</dbReference>
<evidence type="ECO:0000256" key="1">
    <source>
        <dbReference type="ARBA" id="ARBA00004651"/>
    </source>
</evidence>
<dbReference type="EMBL" id="QURH01000704">
    <property type="protein sequence ID" value="RFU38774.1"/>
    <property type="molecule type" value="Genomic_DNA"/>
</dbReference>
<feature type="compositionally biased region" description="Basic and acidic residues" evidence="7">
    <location>
        <begin position="1"/>
        <end position="22"/>
    </location>
</feature>
<organism evidence="10 11">
    <name type="scientific">Actinomadura logoneensis</name>
    <dbReference type="NCBI Taxonomy" id="2293572"/>
    <lineage>
        <taxon>Bacteria</taxon>
        <taxon>Bacillati</taxon>
        <taxon>Actinomycetota</taxon>
        <taxon>Actinomycetes</taxon>
        <taxon>Streptosporangiales</taxon>
        <taxon>Thermomonosporaceae</taxon>
        <taxon>Actinomadura</taxon>
    </lineage>
</organism>
<gene>
    <name evidence="10" type="ORF">DZF91_25920</name>
</gene>
<accession>A0A372JFZ0</accession>
<evidence type="ECO:0000256" key="5">
    <source>
        <dbReference type="ARBA" id="ARBA00022989"/>
    </source>
</evidence>
<dbReference type="InterPro" id="IPR036259">
    <property type="entry name" value="MFS_trans_sf"/>
</dbReference>
<evidence type="ECO:0000313" key="11">
    <source>
        <dbReference type="Proteomes" id="UP000261811"/>
    </source>
</evidence>
<feature type="region of interest" description="Disordered" evidence="7">
    <location>
        <begin position="1"/>
        <end position="59"/>
    </location>
</feature>
<evidence type="ECO:0000256" key="6">
    <source>
        <dbReference type="ARBA" id="ARBA00023136"/>
    </source>
</evidence>
<reference evidence="10 11" key="1">
    <citation type="submission" date="2018-08" db="EMBL/GenBank/DDBJ databases">
        <title>Actinomadura jelena sp. nov., a novel Actinomycete isolated from soil in Chad.</title>
        <authorList>
            <person name="Shi L."/>
        </authorList>
    </citation>
    <scope>NUCLEOTIDE SEQUENCE [LARGE SCALE GENOMIC DNA]</scope>
    <source>
        <strain evidence="10 11">NEAU-G17</strain>
    </source>
</reference>
<evidence type="ECO:0000256" key="7">
    <source>
        <dbReference type="SAM" id="MobiDB-lite"/>
    </source>
</evidence>